<dbReference type="PANTHER" id="PTHR46961">
    <property type="entry name" value="DYNEIN HEAVY CHAIN 1, AXONEMAL-LIKE PROTEIN"/>
    <property type="match status" value="1"/>
</dbReference>
<comment type="caution">
    <text evidence="2">The sequence shown here is derived from an EMBL/GenBank/DDBJ whole genome shotgun (WGS) entry which is preliminary data.</text>
</comment>
<sequence length="130" mass="15134">MSEVKMLPTPAKFHYIFNLRDLSRIWQGMLTIKAEECSNLQTLLALFKHECTRVIADRFVSQEDIFWFESAITRAIEKVIGRGMAGKVHEEPYFVDFLRDMPDPTGDEPEDFVFVVPKVYEMVHHNIAVI</sequence>
<gene>
    <name evidence="2" type="ORF">scyTo_0014270</name>
</gene>
<dbReference type="GO" id="GO:0030286">
    <property type="term" value="C:dynein complex"/>
    <property type="evidence" value="ECO:0007669"/>
    <property type="project" value="InterPro"/>
</dbReference>
<name>A0A401NJI4_SCYTO</name>
<organism evidence="2 3">
    <name type="scientific">Scyliorhinus torazame</name>
    <name type="common">Cloudy catshark</name>
    <name type="synonym">Catulus torazame</name>
    <dbReference type="NCBI Taxonomy" id="75743"/>
    <lineage>
        <taxon>Eukaryota</taxon>
        <taxon>Metazoa</taxon>
        <taxon>Chordata</taxon>
        <taxon>Craniata</taxon>
        <taxon>Vertebrata</taxon>
        <taxon>Chondrichthyes</taxon>
        <taxon>Elasmobranchii</taxon>
        <taxon>Galeomorphii</taxon>
        <taxon>Galeoidea</taxon>
        <taxon>Carcharhiniformes</taxon>
        <taxon>Scyliorhinidae</taxon>
        <taxon>Scyliorhinus</taxon>
    </lineage>
</organism>
<feature type="domain" description="Dynein heavy chain 3 AAA+ lid" evidence="1">
    <location>
        <begin position="5"/>
        <end position="79"/>
    </location>
</feature>
<evidence type="ECO:0000259" key="1">
    <source>
        <dbReference type="Pfam" id="PF17857"/>
    </source>
</evidence>
<dbReference type="EMBL" id="BFAA01007595">
    <property type="protein sequence ID" value="GCB61036.1"/>
    <property type="molecule type" value="Genomic_DNA"/>
</dbReference>
<proteinExistence type="predicted"/>
<keyword evidence="3" id="KW-1185">Reference proteome</keyword>
<accession>A0A401NJI4</accession>
<reference evidence="2 3" key="1">
    <citation type="journal article" date="2018" name="Nat. Ecol. Evol.">
        <title>Shark genomes provide insights into elasmobranch evolution and the origin of vertebrates.</title>
        <authorList>
            <person name="Hara Y"/>
            <person name="Yamaguchi K"/>
            <person name="Onimaru K"/>
            <person name="Kadota M"/>
            <person name="Koyanagi M"/>
            <person name="Keeley SD"/>
            <person name="Tatsumi K"/>
            <person name="Tanaka K"/>
            <person name="Motone F"/>
            <person name="Kageyama Y"/>
            <person name="Nozu R"/>
            <person name="Adachi N"/>
            <person name="Nishimura O"/>
            <person name="Nakagawa R"/>
            <person name="Tanegashima C"/>
            <person name="Kiyatake I"/>
            <person name="Matsumoto R"/>
            <person name="Murakumo K"/>
            <person name="Nishida K"/>
            <person name="Terakita A"/>
            <person name="Kuratani S"/>
            <person name="Sato K"/>
            <person name="Hyodo S Kuraku.S."/>
        </authorList>
    </citation>
    <scope>NUCLEOTIDE SEQUENCE [LARGE SCALE GENOMIC DNA]</scope>
</reference>
<dbReference type="AlphaFoldDB" id="A0A401NJI4"/>
<dbReference type="STRING" id="75743.A0A401NJI4"/>
<dbReference type="PANTHER" id="PTHR46961:SF19">
    <property type="entry name" value="DYNEIN HEAVY CHAIN 5, AXONEMAL"/>
    <property type="match status" value="1"/>
</dbReference>
<dbReference type="Proteomes" id="UP000288216">
    <property type="component" value="Unassembled WGS sequence"/>
</dbReference>
<protein>
    <recommendedName>
        <fullName evidence="1">Dynein heavy chain 3 AAA+ lid domain-containing protein</fullName>
    </recommendedName>
</protein>
<dbReference type="InterPro" id="IPR026983">
    <property type="entry name" value="DHC"/>
</dbReference>
<dbReference type="GO" id="GO:0051959">
    <property type="term" value="F:dynein light intermediate chain binding"/>
    <property type="evidence" value="ECO:0007669"/>
    <property type="project" value="InterPro"/>
</dbReference>
<evidence type="ECO:0000313" key="3">
    <source>
        <dbReference type="Proteomes" id="UP000288216"/>
    </source>
</evidence>
<dbReference type="Gene3D" id="1.20.920.30">
    <property type="match status" value="1"/>
</dbReference>
<dbReference type="OrthoDB" id="5593012at2759"/>
<dbReference type="InterPro" id="IPR041589">
    <property type="entry name" value="DNAH3_AAA_lid_1"/>
</dbReference>
<dbReference type="GO" id="GO:0045505">
    <property type="term" value="F:dynein intermediate chain binding"/>
    <property type="evidence" value="ECO:0007669"/>
    <property type="project" value="InterPro"/>
</dbReference>
<dbReference type="GO" id="GO:0007018">
    <property type="term" value="P:microtubule-based movement"/>
    <property type="evidence" value="ECO:0007669"/>
    <property type="project" value="InterPro"/>
</dbReference>
<evidence type="ECO:0000313" key="2">
    <source>
        <dbReference type="EMBL" id="GCB61036.1"/>
    </source>
</evidence>
<dbReference type="Pfam" id="PF17857">
    <property type="entry name" value="AAA_lid_1"/>
    <property type="match status" value="1"/>
</dbReference>